<dbReference type="InterPro" id="IPR004394">
    <property type="entry name" value="Iojap/RsfS/C7orf30"/>
</dbReference>
<feature type="domain" description="Cytidyltransferase-like" evidence="14">
    <location>
        <begin position="7"/>
        <end position="180"/>
    </location>
</feature>
<proteinExistence type="inferred from homology"/>
<comment type="pathway">
    <text evidence="2 12">Cofactor biosynthesis; NAD(+) biosynthesis; deamido-NAD(+) from nicotinate D-ribonucleotide: step 1/1.</text>
</comment>
<dbReference type="GO" id="GO:0005737">
    <property type="term" value="C:cytoplasm"/>
    <property type="evidence" value="ECO:0007669"/>
    <property type="project" value="UniProtKB-SubCell"/>
</dbReference>
<dbReference type="AlphaFoldDB" id="A0A395JSC8"/>
<keyword evidence="7 12" id="KW-0548">Nucleotidyltransferase</keyword>
<dbReference type="GO" id="GO:0090071">
    <property type="term" value="P:negative regulation of ribosome biogenesis"/>
    <property type="evidence" value="ECO:0007669"/>
    <property type="project" value="UniProtKB-UniRule"/>
</dbReference>
<evidence type="ECO:0000256" key="8">
    <source>
        <dbReference type="ARBA" id="ARBA00022741"/>
    </source>
</evidence>
<comment type="caution">
    <text evidence="15">The sequence shown here is derived from an EMBL/GenBank/DDBJ whole genome shotgun (WGS) entry which is preliminary data.</text>
</comment>
<comment type="similarity">
    <text evidence="4 13">Belongs to the Iojap/RsfS family.</text>
</comment>
<dbReference type="GO" id="GO:0005524">
    <property type="term" value="F:ATP binding"/>
    <property type="evidence" value="ECO:0007669"/>
    <property type="project" value="UniProtKB-KW"/>
</dbReference>
<dbReference type="GO" id="GO:0004515">
    <property type="term" value="F:nicotinate-nucleotide adenylyltransferase activity"/>
    <property type="evidence" value="ECO:0007669"/>
    <property type="project" value="UniProtKB-UniRule"/>
</dbReference>
<keyword evidence="8 12" id="KW-0547">Nucleotide-binding</keyword>
<keyword evidence="13" id="KW-0678">Repressor</keyword>
<accession>A0A395JSC8</accession>
<keyword evidence="13" id="KW-0810">Translation regulation</keyword>
<evidence type="ECO:0000256" key="5">
    <source>
        <dbReference type="ARBA" id="ARBA00022642"/>
    </source>
</evidence>
<evidence type="ECO:0000256" key="9">
    <source>
        <dbReference type="ARBA" id="ARBA00022840"/>
    </source>
</evidence>
<evidence type="ECO:0000313" key="16">
    <source>
        <dbReference type="Proteomes" id="UP000253083"/>
    </source>
</evidence>
<dbReference type="PANTHER" id="PTHR39321">
    <property type="entry name" value="NICOTINATE-NUCLEOTIDE ADENYLYLTRANSFERASE-RELATED"/>
    <property type="match status" value="1"/>
</dbReference>
<dbReference type="SUPFAM" id="SSF52374">
    <property type="entry name" value="Nucleotidylyl transferase"/>
    <property type="match status" value="1"/>
</dbReference>
<dbReference type="InterPro" id="IPR005248">
    <property type="entry name" value="NadD/NMNAT"/>
</dbReference>
<protein>
    <recommendedName>
        <fullName evidence="12 13">Multifunctional fusion protein</fullName>
    </recommendedName>
    <domain>
        <recommendedName>
            <fullName evidence="12">Probable nicotinate-nucleotide adenylyltransferase</fullName>
            <ecNumber evidence="12">2.7.7.18</ecNumber>
        </recommendedName>
        <alternativeName>
            <fullName evidence="12">Deamido-NAD(+) diphosphorylase</fullName>
        </alternativeName>
        <alternativeName>
            <fullName evidence="12">Deamido-NAD(+) pyrophosphorylase</fullName>
        </alternativeName>
        <alternativeName>
            <fullName evidence="12">Nicotinate mononucleotide adenylyltransferase</fullName>
            <shortName evidence="12">NaMN adenylyltransferase</shortName>
        </alternativeName>
    </domain>
    <domain>
        <recommendedName>
            <fullName evidence="13">Ribosomal silencing factor RsfS</fullName>
        </recommendedName>
    </domain>
</protein>
<dbReference type="NCBIfam" id="TIGR00090">
    <property type="entry name" value="rsfS_iojap_ybeB"/>
    <property type="match status" value="1"/>
</dbReference>
<keyword evidence="5 12" id="KW-0662">Pyridine nucleotide biosynthesis</keyword>
<dbReference type="HAMAP" id="MF_01477">
    <property type="entry name" value="Iojap_RsfS"/>
    <property type="match status" value="1"/>
</dbReference>
<dbReference type="NCBIfam" id="TIGR00125">
    <property type="entry name" value="cyt_tran_rel"/>
    <property type="match status" value="1"/>
</dbReference>
<dbReference type="NCBIfam" id="NF000839">
    <property type="entry name" value="PRK00071.1-1"/>
    <property type="match status" value="1"/>
</dbReference>
<sequence>MSELIGLFGGTFDPVHNGHLGAVEQAASHLPFSQIHWLLSARPPHKTSVNTDVEHRFAMLQLALAGHQQFVADDHEVQRPNKSYTVDTVEFFKQQFPRASLIVIIGADSLMSLPSWHRYPELLDMSNWLVLRRPGYPIEVPSELSDRFVSSADELLQYNAGRIWCFEHTDINISSTRLRHELETAPGPLAHDFLPSAVLAYIREHQLYKIPNMNPEQIKDQVVEALENIKAQDIKVIDIADISDFADYMVVASGTSDTHVKALAREASDSLRRQGVKPLNEDGADVGEWVLVDFGDVVLHVMRPEVRQYYDLEKLWDEDVRALVKKHREQEDA</sequence>
<dbReference type="GO" id="GO:0009435">
    <property type="term" value="P:NAD+ biosynthetic process"/>
    <property type="evidence" value="ECO:0007669"/>
    <property type="project" value="UniProtKB-UniRule"/>
</dbReference>
<keyword evidence="9 12" id="KW-0067">ATP-binding</keyword>
<evidence type="ECO:0000256" key="12">
    <source>
        <dbReference type="HAMAP-Rule" id="MF_00244"/>
    </source>
</evidence>
<comment type="function">
    <text evidence="1 12">Catalyzes the reversible adenylation of nicotinate mononucleotide (NaMN) to nicotinic acid adenine dinucleotide (NaAD).</text>
</comment>
<dbReference type="InterPro" id="IPR043519">
    <property type="entry name" value="NT_sf"/>
</dbReference>
<dbReference type="FunCoup" id="A0A395JSC8">
    <property type="interactions" value="332"/>
</dbReference>
<name>A0A395JSC8_9GAMM</name>
<comment type="subcellular location">
    <subcellularLocation>
        <location evidence="13">Cytoplasm</location>
    </subcellularLocation>
</comment>
<dbReference type="OrthoDB" id="5295945at2"/>
<dbReference type="RefSeq" id="WP_113952840.1">
    <property type="nucleotide sequence ID" value="NZ_QNRT01000001.1"/>
</dbReference>
<evidence type="ECO:0000256" key="6">
    <source>
        <dbReference type="ARBA" id="ARBA00022679"/>
    </source>
</evidence>
<evidence type="ECO:0000259" key="14">
    <source>
        <dbReference type="Pfam" id="PF01467"/>
    </source>
</evidence>
<keyword evidence="6 12" id="KW-0808">Transferase</keyword>
<comment type="catalytic activity">
    <reaction evidence="11 12">
        <text>nicotinate beta-D-ribonucleotide + ATP + H(+) = deamido-NAD(+) + diphosphate</text>
        <dbReference type="Rhea" id="RHEA:22860"/>
        <dbReference type="ChEBI" id="CHEBI:15378"/>
        <dbReference type="ChEBI" id="CHEBI:30616"/>
        <dbReference type="ChEBI" id="CHEBI:33019"/>
        <dbReference type="ChEBI" id="CHEBI:57502"/>
        <dbReference type="ChEBI" id="CHEBI:58437"/>
        <dbReference type="EC" id="2.7.7.18"/>
    </reaction>
</comment>
<evidence type="ECO:0000256" key="1">
    <source>
        <dbReference type="ARBA" id="ARBA00002324"/>
    </source>
</evidence>
<evidence type="ECO:0000256" key="3">
    <source>
        <dbReference type="ARBA" id="ARBA00009014"/>
    </source>
</evidence>
<keyword evidence="13" id="KW-0963">Cytoplasm</keyword>
<dbReference type="Proteomes" id="UP000253083">
    <property type="component" value="Unassembled WGS sequence"/>
</dbReference>
<dbReference type="Gene3D" id="3.40.50.620">
    <property type="entry name" value="HUPs"/>
    <property type="match status" value="1"/>
</dbReference>
<evidence type="ECO:0000256" key="13">
    <source>
        <dbReference type="HAMAP-Rule" id="MF_01477"/>
    </source>
</evidence>
<evidence type="ECO:0000256" key="10">
    <source>
        <dbReference type="ARBA" id="ARBA00023027"/>
    </source>
</evidence>
<gene>
    <name evidence="12" type="primary">nadD</name>
    <name evidence="13" type="synonym">rsfS</name>
    <name evidence="15" type="ORF">DFR28_101638</name>
</gene>
<keyword evidence="10 12" id="KW-0520">NAD</keyword>
<dbReference type="EMBL" id="QNRT01000001">
    <property type="protein sequence ID" value="RBP53252.1"/>
    <property type="molecule type" value="Genomic_DNA"/>
</dbReference>
<dbReference type="HAMAP" id="MF_00244">
    <property type="entry name" value="NaMN_adenylyltr"/>
    <property type="match status" value="1"/>
</dbReference>
<keyword evidence="16" id="KW-1185">Reference proteome</keyword>
<dbReference type="Pfam" id="PF02410">
    <property type="entry name" value="RsfS"/>
    <property type="match status" value="1"/>
</dbReference>
<dbReference type="GO" id="GO:0042256">
    <property type="term" value="P:cytosolic ribosome assembly"/>
    <property type="evidence" value="ECO:0007669"/>
    <property type="project" value="UniProtKB-UniRule"/>
</dbReference>
<dbReference type="PANTHER" id="PTHR39321:SF3">
    <property type="entry name" value="PHOSPHOPANTETHEINE ADENYLYLTRANSFERASE"/>
    <property type="match status" value="1"/>
</dbReference>
<dbReference type="SUPFAM" id="SSF81301">
    <property type="entry name" value="Nucleotidyltransferase"/>
    <property type="match status" value="1"/>
</dbReference>
<reference evidence="15 16" key="1">
    <citation type="submission" date="2018-06" db="EMBL/GenBank/DDBJ databases">
        <title>Genomic Encyclopedia of Type Strains, Phase IV (KMG-IV): sequencing the most valuable type-strain genomes for metagenomic binning, comparative biology and taxonomic classification.</title>
        <authorList>
            <person name="Goeker M."/>
        </authorList>
    </citation>
    <scope>NUCLEOTIDE SEQUENCE [LARGE SCALE GENOMIC DNA]</scope>
    <source>
        <strain evidence="15 16">DSM 24032</strain>
    </source>
</reference>
<dbReference type="InParanoid" id="A0A395JSC8"/>
<dbReference type="NCBIfam" id="TIGR00482">
    <property type="entry name" value="nicotinate (nicotinamide) nucleotide adenylyltransferase"/>
    <property type="match status" value="1"/>
</dbReference>
<dbReference type="InterPro" id="IPR014729">
    <property type="entry name" value="Rossmann-like_a/b/a_fold"/>
</dbReference>
<dbReference type="Pfam" id="PF01467">
    <property type="entry name" value="CTP_transf_like"/>
    <property type="match status" value="1"/>
</dbReference>
<dbReference type="UniPathway" id="UPA00253">
    <property type="reaction ID" value="UER00332"/>
</dbReference>
<comment type="function">
    <text evidence="13">Functions as a ribosomal silencing factor. Interacts with ribosomal protein uL14 (rplN), blocking formation of intersubunit bridge B8. Prevents association of the 30S and 50S ribosomal subunits and the formation of functional ribosomes, thus repressing translation.</text>
</comment>
<evidence type="ECO:0000256" key="7">
    <source>
        <dbReference type="ARBA" id="ARBA00022695"/>
    </source>
</evidence>
<evidence type="ECO:0000256" key="2">
    <source>
        <dbReference type="ARBA" id="ARBA00005019"/>
    </source>
</evidence>
<dbReference type="InterPro" id="IPR004821">
    <property type="entry name" value="Cyt_trans-like"/>
</dbReference>
<dbReference type="CDD" id="cd02165">
    <property type="entry name" value="NMNAT"/>
    <property type="match status" value="1"/>
</dbReference>
<evidence type="ECO:0000256" key="11">
    <source>
        <dbReference type="ARBA" id="ARBA00048721"/>
    </source>
</evidence>
<comment type="subunit">
    <text evidence="13">Interacts with ribosomal protein uL14 (rplN).</text>
</comment>
<evidence type="ECO:0000313" key="15">
    <source>
        <dbReference type="EMBL" id="RBP53252.1"/>
    </source>
</evidence>
<organism evidence="15 16">
    <name type="scientific">Arenicella xantha</name>
    <dbReference type="NCBI Taxonomy" id="644221"/>
    <lineage>
        <taxon>Bacteria</taxon>
        <taxon>Pseudomonadati</taxon>
        <taxon>Pseudomonadota</taxon>
        <taxon>Gammaproteobacteria</taxon>
        <taxon>Arenicellales</taxon>
        <taxon>Arenicellaceae</taxon>
        <taxon>Arenicella</taxon>
    </lineage>
</organism>
<dbReference type="GO" id="GO:0017148">
    <property type="term" value="P:negative regulation of translation"/>
    <property type="evidence" value="ECO:0007669"/>
    <property type="project" value="UniProtKB-UniRule"/>
</dbReference>
<dbReference type="Gene3D" id="3.30.460.10">
    <property type="entry name" value="Beta Polymerase, domain 2"/>
    <property type="match status" value="1"/>
</dbReference>
<dbReference type="EC" id="2.7.7.18" evidence="12"/>
<comment type="similarity">
    <text evidence="3 12">Belongs to the NadD family.</text>
</comment>
<evidence type="ECO:0000256" key="4">
    <source>
        <dbReference type="ARBA" id="ARBA00010574"/>
    </source>
</evidence>